<organism evidence="8 9">
    <name type="scientific">Rhabdobacter roseus</name>
    <dbReference type="NCBI Taxonomy" id="1655419"/>
    <lineage>
        <taxon>Bacteria</taxon>
        <taxon>Pseudomonadati</taxon>
        <taxon>Bacteroidota</taxon>
        <taxon>Cytophagia</taxon>
        <taxon>Cytophagales</taxon>
        <taxon>Cytophagaceae</taxon>
        <taxon>Rhabdobacter</taxon>
    </lineage>
</organism>
<sequence>MNQAIRSWLASLGPGIITAALVFGPGSLTLASKIGSLYGYQLLWVSVVATVFMIVFTRMAARIGLANEASLLTIIREKWGHPVATLLGVGVFLVVSSFQAGNTIGVGLAFSELYGTSSIPWIIGMTLVGIGLLFFRSFYKVLEKVMMLLVGLMLVAFLGTVVMARPSLTGILSGLSPIVPTGSELLIIALVASTFSVVGAFYQSYLVQERGWKAQQRKQAHRESTSGIVILGLIGSMVLISAAAVLNPQSIEVKSATDMAKALEPLLGPQAKALFMYGLFGASFSSLIGNATIGGSLLGDALGYNSQLHSGPVRLLIALVMILGAAIAVVFGKLPLELIVFAQSITILIVPFIGVALIRVANDLIRMKELVNTLWQNVLAFAGLALLIILALANAKNLFF</sequence>
<comment type="subcellular location">
    <subcellularLocation>
        <location evidence="1">Membrane</location>
        <topology evidence="1">Multi-pass membrane protein</topology>
    </subcellularLocation>
</comment>
<dbReference type="AlphaFoldDB" id="A0A840TKU5"/>
<evidence type="ECO:0000313" key="9">
    <source>
        <dbReference type="Proteomes" id="UP000557307"/>
    </source>
</evidence>
<dbReference type="Gene3D" id="1.20.1740.10">
    <property type="entry name" value="Amino acid/polyamine transporter I"/>
    <property type="match status" value="1"/>
</dbReference>
<feature type="transmembrane region" description="Helical" evidence="7">
    <location>
        <begin position="338"/>
        <end position="362"/>
    </location>
</feature>
<dbReference type="NCBIfam" id="NF037982">
    <property type="entry name" value="Nramp_1"/>
    <property type="match status" value="1"/>
</dbReference>
<evidence type="ECO:0000256" key="2">
    <source>
        <dbReference type="ARBA" id="ARBA00022448"/>
    </source>
</evidence>
<evidence type="ECO:0000256" key="1">
    <source>
        <dbReference type="ARBA" id="ARBA00004141"/>
    </source>
</evidence>
<accession>A0A840TKU5</accession>
<keyword evidence="2" id="KW-0813">Transport</keyword>
<keyword evidence="9" id="KW-1185">Reference proteome</keyword>
<name>A0A840TKU5_9BACT</name>
<dbReference type="PANTHER" id="PTHR11706:SF33">
    <property type="entry name" value="NATURAL RESISTANCE-ASSOCIATED MACROPHAGE PROTEIN 2"/>
    <property type="match status" value="1"/>
</dbReference>
<dbReference type="PANTHER" id="PTHR11706">
    <property type="entry name" value="SOLUTE CARRIER PROTEIN FAMILY 11 MEMBER"/>
    <property type="match status" value="1"/>
</dbReference>
<dbReference type="EMBL" id="JACHGF010000003">
    <property type="protein sequence ID" value="MBB5284141.1"/>
    <property type="molecule type" value="Genomic_DNA"/>
</dbReference>
<evidence type="ECO:0000313" key="8">
    <source>
        <dbReference type="EMBL" id="MBB5284141.1"/>
    </source>
</evidence>
<evidence type="ECO:0000256" key="5">
    <source>
        <dbReference type="ARBA" id="ARBA00022989"/>
    </source>
</evidence>
<dbReference type="GO" id="GO:0015293">
    <property type="term" value="F:symporter activity"/>
    <property type="evidence" value="ECO:0007669"/>
    <property type="project" value="UniProtKB-KW"/>
</dbReference>
<evidence type="ECO:0000256" key="7">
    <source>
        <dbReference type="SAM" id="Phobius"/>
    </source>
</evidence>
<evidence type="ECO:0000256" key="4">
    <source>
        <dbReference type="ARBA" id="ARBA00022847"/>
    </source>
</evidence>
<protein>
    <submittedName>
        <fullName evidence="8">Mn2+/Fe2+ NRAMP family transporter</fullName>
    </submittedName>
</protein>
<keyword evidence="4" id="KW-0769">Symport</keyword>
<dbReference type="RefSeq" id="WP_184174100.1">
    <property type="nucleotide sequence ID" value="NZ_JACHGF010000003.1"/>
</dbReference>
<dbReference type="Proteomes" id="UP000557307">
    <property type="component" value="Unassembled WGS sequence"/>
</dbReference>
<feature type="transmembrane region" description="Helical" evidence="7">
    <location>
        <begin position="113"/>
        <end position="135"/>
    </location>
</feature>
<feature type="transmembrane region" description="Helical" evidence="7">
    <location>
        <begin position="82"/>
        <end position="101"/>
    </location>
</feature>
<proteinExistence type="predicted"/>
<gene>
    <name evidence="8" type="ORF">HNQ92_002284</name>
</gene>
<keyword evidence="3 7" id="KW-0812">Transmembrane</keyword>
<dbReference type="InterPro" id="IPR001046">
    <property type="entry name" value="NRAMP_fam"/>
</dbReference>
<feature type="transmembrane region" description="Helical" evidence="7">
    <location>
        <begin position="185"/>
        <end position="207"/>
    </location>
</feature>
<feature type="transmembrane region" description="Helical" evidence="7">
    <location>
        <begin position="147"/>
        <end position="165"/>
    </location>
</feature>
<dbReference type="GO" id="GO:0005384">
    <property type="term" value="F:manganese ion transmembrane transporter activity"/>
    <property type="evidence" value="ECO:0007669"/>
    <property type="project" value="TreeGrafter"/>
</dbReference>
<comment type="caution">
    <text evidence="8">The sequence shown here is derived from an EMBL/GenBank/DDBJ whole genome shotgun (WGS) entry which is preliminary data.</text>
</comment>
<feature type="transmembrane region" description="Helical" evidence="7">
    <location>
        <begin position="374"/>
        <end position="393"/>
    </location>
</feature>
<feature type="transmembrane region" description="Helical" evidence="7">
    <location>
        <begin position="41"/>
        <end position="61"/>
    </location>
</feature>
<dbReference type="GO" id="GO:0005886">
    <property type="term" value="C:plasma membrane"/>
    <property type="evidence" value="ECO:0007669"/>
    <property type="project" value="TreeGrafter"/>
</dbReference>
<dbReference type="GO" id="GO:0034755">
    <property type="term" value="P:iron ion transmembrane transport"/>
    <property type="evidence" value="ECO:0007669"/>
    <property type="project" value="TreeGrafter"/>
</dbReference>
<keyword evidence="6 7" id="KW-0472">Membrane</keyword>
<dbReference type="GO" id="GO:0015086">
    <property type="term" value="F:cadmium ion transmembrane transporter activity"/>
    <property type="evidence" value="ECO:0007669"/>
    <property type="project" value="TreeGrafter"/>
</dbReference>
<feature type="transmembrane region" description="Helical" evidence="7">
    <location>
        <begin position="311"/>
        <end position="332"/>
    </location>
</feature>
<reference evidence="8 9" key="1">
    <citation type="submission" date="2020-08" db="EMBL/GenBank/DDBJ databases">
        <title>Genomic Encyclopedia of Type Strains, Phase IV (KMG-IV): sequencing the most valuable type-strain genomes for metagenomic binning, comparative biology and taxonomic classification.</title>
        <authorList>
            <person name="Goeker M."/>
        </authorList>
    </citation>
    <scope>NUCLEOTIDE SEQUENCE [LARGE SCALE GENOMIC DNA]</scope>
    <source>
        <strain evidence="8 9">DSM 105074</strain>
    </source>
</reference>
<evidence type="ECO:0000256" key="6">
    <source>
        <dbReference type="ARBA" id="ARBA00023136"/>
    </source>
</evidence>
<dbReference type="Pfam" id="PF01566">
    <property type="entry name" value="Nramp"/>
    <property type="match status" value="1"/>
</dbReference>
<keyword evidence="5 7" id="KW-1133">Transmembrane helix</keyword>
<feature type="transmembrane region" description="Helical" evidence="7">
    <location>
        <begin position="228"/>
        <end position="246"/>
    </location>
</feature>
<feature type="transmembrane region" description="Helical" evidence="7">
    <location>
        <begin position="274"/>
        <end position="299"/>
    </location>
</feature>
<evidence type="ECO:0000256" key="3">
    <source>
        <dbReference type="ARBA" id="ARBA00022692"/>
    </source>
</evidence>